<evidence type="ECO:0000256" key="4">
    <source>
        <dbReference type="ARBA" id="ARBA00022490"/>
    </source>
</evidence>
<evidence type="ECO:0000256" key="8">
    <source>
        <dbReference type="ARBA" id="ARBA00022840"/>
    </source>
</evidence>
<evidence type="ECO:0000313" key="11">
    <source>
        <dbReference type="EMBL" id="GGE55661.1"/>
    </source>
</evidence>
<evidence type="ECO:0000256" key="10">
    <source>
        <dbReference type="ARBA" id="ARBA00032441"/>
    </source>
</evidence>
<dbReference type="GO" id="GO:0005524">
    <property type="term" value="F:ATP binding"/>
    <property type="evidence" value="ECO:0007669"/>
    <property type="project" value="UniProtKB-KW"/>
</dbReference>
<dbReference type="PANTHER" id="PTHR33540">
    <property type="entry name" value="TRNA THREONYLCARBAMOYLADENOSINE BIOSYNTHESIS PROTEIN TSAE"/>
    <property type="match status" value="1"/>
</dbReference>
<keyword evidence="9" id="KW-0460">Magnesium</keyword>
<comment type="subcellular location">
    <subcellularLocation>
        <location evidence="1">Cytoplasm</location>
    </subcellularLocation>
</comment>
<comment type="caution">
    <text evidence="11">The sequence shown here is derived from an EMBL/GenBank/DDBJ whole genome shotgun (WGS) entry which is preliminary data.</text>
</comment>
<gene>
    <name evidence="11" type="ORF">GCM10011517_24100</name>
</gene>
<accession>A0A917EM54</accession>
<comment type="similarity">
    <text evidence="2">Belongs to the TsaE family.</text>
</comment>
<evidence type="ECO:0000256" key="3">
    <source>
        <dbReference type="ARBA" id="ARBA00019010"/>
    </source>
</evidence>
<keyword evidence="4" id="KW-0963">Cytoplasm</keyword>
<evidence type="ECO:0000256" key="1">
    <source>
        <dbReference type="ARBA" id="ARBA00004496"/>
    </source>
</evidence>
<evidence type="ECO:0000313" key="12">
    <source>
        <dbReference type="Proteomes" id="UP000606730"/>
    </source>
</evidence>
<keyword evidence="8" id="KW-0067">ATP-binding</keyword>
<organism evidence="11 12">
    <name type="scientific">Actibacterium pelagium</name>
    <dbReference type="NCBI Taxonomy" id="2029103"/>
    <lineage>
        <taxon>Bacteria</taxon>
        <taxon>Pseudomonadati</taxon>
        <taxon>Pseudomonadota</taxon>
        <taxon>Alphaproteobacteria</taxon>
        <taxon>Rhodobacterales</taxon>
        <taxon>Roseobacteraceae</taxon>
        <taxon>Actibacterium</taxon>
    </lineage>
</organism>
<dbReference type="PANTHER" id="PTHR33540:SF2">
    <property type="entry name" value="TRNA THREONYLCARBAMOYLADENOSINE BIOSYNTHESIS PROTEIN TSAE"/>
    <property type="match status" value="1"/>
</dbReference>
<keyword evidence="12" id="KW-1185">Reference proteome</keyword>
<evidence type="ECO:0000256" key="5">
    <source>
        <dbReference type="ARBA" id="ARBA00022694"/>
    </source>
</evidence>
<evidence type="ECO:0000256" key="6">
    <source>
        <dbReference type="ARBA" id="ARBA00022723"/>
    </source>
</evidence>
<name>A0A917EM54_9RHOB</name>
<reference evidence="11" key="1">
    <citation type="journal article" date="2014" name="Int. J. Syst. Evol. Microbiol.">
        <title>Complete genome sequence of Corynebacterium casei LMG S-19264T (=DSM 44701T), isolated from a smear-ripened cheese.</title>
        <authorList>
            <consortium name="US DOE Joint Genome Institute (JGI-PGF)"/>
            <person name="Walter F."/>
            <person name="Albersmeier A."/>
            <person name="Kalinowski J."/>
            <person name="Ruckert C."/>
        </authorList>
    </citation>
    <scope>NUCLEOTIDE SEQUENCE</scope>
    <source>
        <strain evidence="11">CGMCC 1.16012</strain>
    </source>
</reference>
<dbReference type="InterPro" id="IPR027417">
    <property type="entry name" value="P-loop_NTPase"/>
</dbReference>
<dbReference type="OrthoDB" id="9800307at2"/>
<dbReference type="Proteomes" id="UP000606730">
    <property type="component" value="Unassembled WGS sequence"/>
</dbReference>
<proteinExistence type="inferred from homology"/>
<dbReference type="InterPro" id="IPR003442">
    <property type="entry name" value="T6A_TsaE"/>
</dbReference>
<dbReference type="Gene3D" id="3.40.50.300">
    <property type="entry name" value="P-loop containing nucleotide triphosphate hydrolases"/>
    <property type="match status" value="1"/>
</dbReference>
<evidence type="ECO:0000256" key="2">
    <source>
        <dbReference type="ARBA" id="ARBA00007599"/>
    </source>
</evidence>
<dbReference type="GO" id="GO:0046872">
    <property type="term" value="F:metal ion binding"/>
    <property type="evidence" value="ECO:0007669"/>
    <property type="project" value="UniProtKB-KW"/>
</dbReference>
<dbReference type="EMBL" id="BMKN01000002">
    <property type="protein sequence ID" value="GGE55661.1"/>
    <property type="molecule type" value="Genomic_DNA"/>
</dbReference>
<reference evidence="11" key="2">
    <citation type="submission" date="2020-09" db="EMBL/GenBank/DDBJ databases">
        <authorList>
            <person name="Sun Q."/>
            <person name="Zhou Y."/>
        </authorList>
    </citation>
    <scope>NUCLEOTIDE SEQUENCE</scope>
    <source>
        <strain evidence="11">CGMCC 1.16012</strain>
    </source>
</reference>
<dbReference type="AlphaFoldDB" id="A0A917EM54"/>
<dbReference type="NCBIfam" id="TIGR00150">
    <property type="entry name" value="T6A_YjeE"/>
    <property type="match status" value="1"/>
</dbReference>
<keyword evidence="5" id="KW-0819">tRNA processing</keyword>
<protein>
    <recommendedName>
        <fullName evidence="3">tRNA threonylcarbamoyladenosine biosynthesis protein TsaE</fullName>
    </recommendedName>
    <alternativeName>
        <fullName evidence="10">t(6)A37 threonylcarbamoyladenosine biosynthesis protein TsaE</fullName>
    </alternativeName>
</protein>
<evidence type="ECO:0000256" key="7">
    <source>
        <dbReference type="ARBA" id="ARBA00022741"/>
    </source>
</evidence>
<dbReference type="GO" id="GO:0005737">
    <property type="term" value="C:cytoplasm"/>
    <property type="evidence" value="ECO:0007669"/>
    <property type="project" value="UniProtKB-SubCell"/>
</dbReference>
<dbReference type="RefSeq" id="WP_095594313.1">
    <property type="nucleotide sequence ID" value="NZ_BMKN01000002.1"/>
</dbReference>
<evidence type="ECO:0000256" key="9">
    <source>
        <dbReference type="ARBA" id="ARBA00022842"/>
    </source>
</evidence>
<dbReference type="Pfam" id="PF02367">
    <property type="entry name" value="TsaE"/>
    <property type="match status" value="1"/>
</dbReference>
<keyword evidence="6" id="KW-0479">Metal-binding</keyword>
<dbReference type="SUPFAM" id="SSF52540">
    <property type="entry name" value="P-loop containing nucleoside triphosphate hydrolases"/>
    <property type="match status" value="1"/>
</dbReference>
<dbReference type="GO" id="GO:0002949">
    <property type="term" value="P:tRNA threonylcarbamoyladenosine modification"/>
    <property type="evidence" value="ECO:0007669"/>
    <property type="project" value="InterPro"/>
</dbReference>
<keyword evidence="7" id="KW-0547">Nucleotide-binding</keyword>
<sequence>MSAAPFLTLTSDTPETTTALAEAIAQRLRAGDVLLLTGPIGAGKTHFARALIQSRMAASGQIEDVPSPTFTLVQTYELDPDELWHADLYRLTDPTEVIELGLEEAFETAICLVEWPDRLGELAPDTALSLTFRPDPKTDSRVLEFAAKGPDWPDRLSDLGGTA</sequence>